<name>A0A6N7QY12_9GAMM</name>
<comment type="caution">
    <text evidence="1">The sequence shown here is derived from an EMBL/GenBank/DDBJ whole genome shotgun (WGS) entry which is preliminary data.</text>
</comment>
<evidence type="ECO:0000313" key="2">
    <source>
        <dbReference type="Proteomes" id="UP000433788"/>
    </source>
</evidence>
<reference evidence="1 2" key="1">
    <citation type="submission" date="2019-11" db="EMBL/GenBank/DDBJ databases">
        <authorList>
            <person name="Zhang X.Y."/>
        </authorList>
    </citation>
    <scope>NUCLEOTIDE SEQUENCE [LARGE SCALE GENOMIC DNA]</scope>
    <source>
        <strain evidence="1 2">C176</strain>
    </source>
</reference>
<dbReference type="AlphaFoldDB" id="A0A6N7QY12"/>
<proteinExistence type="predicted"/>
<dbReference type="Proteomes" id="UP000433788">
    <property type="component" value="Unassembled WGS sequence"/>
</dbReference>
<keyword evidence="2" id="KW-1185">Reference proteome</keyword>
<organism evidence="1 2">
    <name type="scientific">Spiribacter salilacus</name>
    <dbReference type="NCBI Taxonomy" id="2664894"/>
    <lineage>
        <taxon>Bacteria</taxon>
        <taxon>Pseudomonadati</taxon>
        <taxon>Pseudomonadota</taxon>
        <taxon>Gammaproteobacteria</taxon>
        <taxon>Chromatiales</taxon>
        <taxon>Ectothiorhodospiraceae</taxon>
        <taxon>Spiribacter</taxon>
    </lineage>
</organism>
<accession>A0A6N7QY12</accession>
<protein>
    <submittedName>
        <fullName evidence="1">Uncharacterized protein</fullName>
    </submittedName>
</protein>
<dbReference type="RefSeq" id="WP_153718614.1">
    <property type="nucleotide sequence ID" value="NZ_WJPP01000001.1"/>
</dbReference>
<sequence>MQLIFTFDDIVVPQGGFTNRFVSYSSLTGANVSGSLQLENNLILGLSSSYLSDSKLGTEVEESSGSLSVGFATPISGATDFSASVNFIRSEVEVCNLTNCADDSEATSTAIAYRYEF</sequence>
<evidence type="ECO:0000313" key="1">
    <source>
        <dbReference type="EMBL" id="MRH77574.1"/>
    </source>
</evidence>
<gene>
    <name evidence="1" type="ORF">GH984_02520</name>
</gene>
<dbReference type="EMBL" id="WJPP01000001">
    <property type="protein sequence ID" value="MRH77574.1"/>
    <property type="molecule type" value="Genomic_DNA"/>
</dbReference>